<comment type="caution">
    <text evidence="1">The sequence shown here is derived from an EMBL/GenBank/DDBJ whole genome shotgun (WGS) entry which is preliminary data.</text>
</comment>
<protein>
    <recommendedName>
        <fullName evidence="3">DUF222 domain-containing protein</fullName>
    </recommendedName>
</protein>
<organism evidence="1 2">
    <name type="scientific">Deinococcus multiflagellatus</name>
    <dbReference type="NCBI Taxonomy" id="1656887"/>
    <lineage>
        <taxon>Bacteria</taxon>
        <taxon>Thermotogati</taxon>
        <taxon>Deinococcota</taxon>
        <taxon>Deinococci</taxon>
        <taxon>Deinococcales</taxon>
        <taxon>Deinococcaceae</taxon>
        <taxon>Deinococcus</taxon>
    </lineage>
</organism>
<sequence>MDLLDTALRAVATLRGEGTTGSAQDLTRLARLEAEIRRQYGGVKPDDLLRTALAIRGAHATGAAPEWRVIVCALSGHALQQGVPASTVIQALRADQLATDLKGEPRLHGDPLVRSEGQALSLHPDIAQARPDTRQVN</sequence>
<accession>A0ABW1ZPV7</accession>
<proteinExistence type="predicted"/>
<gene>
    <name evidence="1" type="ORF">ACFP90_20550</name>
</gene>
<name>A0ABW1ZPV7_9DEIO</name>
<dbReference type="EMBL" id="JBHSWB010000002">
    <property type="protein sequence ID" value="MFC6662447.1"/>
    <property type="molecule type" value="Genomic_DNA"/>
</dbReference>
<keyword evidence="2" id="KW-1185">Reference proteome</keyword>
<reference evidence="2" key="1">
    <citation type="journal article" date="2019" name="Int. J. Syst. Evol. Microbiol.">
        <title>The Global Catalogue of Microorganisms (GCM) 10K type strain sequencing project: providing services to taxonomists for standard genome sequencing and annotation.</title>
        <authorList>
            <consortium name="The Broad Institute Genomics Platform"/>
            <consortium name="The Broad Institute Genome Sequencing Center for Infectious Disease"/>
            <person name="Wu L."/>
            <person name="Ma J."/>
        </authorList>
    </citation>
    <scope>NUCLEOTIDE SEQUENCE [LARGE SCALE GENOMIC DNA]</scope>
    <source>
        <strain evidence="2">CCUG 63830</strain>
    </source>
</reference>
<evidence type="ECO:0008006" key="3">
    <source>
        <dbReference type="Google" id="ProtNLM"/>
    </source>
</evidence>
<dbReference type="Proteomes" id="UP001596317">
    <property type="component" value="Unassembled WGS sequence"/>
</dbReference>
<evidence type="ECO:0000313" key="1">
    <source>
        <dbReference type="EMBL" id="MFC6662447.1"/>
    </source>
</evidence>
<dbReference type="RefSeq" id="WP_224612082.1">
    <property type="nucleotide sequence ID" value="NZ_JAIQXV010000023.1"/>
</dbReference>
<evidence type="ECO:0000313" key="2">
    <source>
        <dbReference type="Proteomes" id="UP001596317"/>
    </source>
</evidence>